<protein>
    <recommendedName>
        <fullName evidence="4">SGT1 protein</fullName>
    </recommendedName>
</protein>
<organism evidence="2 3">
    <name type="scientific">Trichomonascus ciferrii</name>
    <dbReference type="NCBI Taxonomy" id="44093"/>
    <lineage>
        <taxon>Eukaryota</taxon>
        <taxon>Fungi</taxon>
        <taxon>Dikarya</taxon>
        <taxon>Ascomycota</taxon>
        <taxon>Saccharomycotina</taxon>
        <taxon>Dipodascomycetes</taxon>
        <taxon>Dipodascales</taxon>
        <taxon>Trichomonascaceae</taxon>
        <taxon>Trichomonascus</taxon>
        <taxon>Trichomonascus ciferrii complex</taxon>
    </lineage>
</organism>
<accession>A0A642UZQ7</accession>
<name>A0A642UZQ7_9ASCO</name>
<feature type="compositionally biased region" description="Basic and acidic residues" evidence="1">
    <location>
        <begin position="474"/>
        <end position="483"/>
    </location>
</feature>
<evidence type="ECO:0000313" key="2">
    <source>
        <dbReference type="EMBL" id="KAA8905958.1"/>
    </source>
</evidence>
<feature type="region of interest" description="Disordered" evidence="1">
    <location>
        <begin position="556"/>
        <end position="589"/>
    </location>
</feature>
<sequence>MEEELGVSDESVVKYEVVTFSGGRRLREVLEYCHKEVVPLIGDYQWHREAFNLNFFILQEIACLYGITDIGSCLEDEWVIVFLLRKLSEKFSDIWVQVTDTDGEFLLIEAANVLPKWLVPEISDNRIWINNGEVCIIPDHEFAEIAPTFREAVEYLRLGGDMYRDERVTKEAFNRMKDYPEQAKANSTHRIKVIVPRKVAALLKQYPVYMSLALELFNSRSPEDEKIVRRRAVFPQNDTVECTVRFTRLQYAHMLGQPFDEDIEDDRESMGNKVSAAMELLYAHSLSYNYLTDENVYDEPAFKDFLQNLAQDGYFMGEVPGTEKYNDMRDLAVQPYLESTRMQNEKGLFVKRTGEIELPTDEEIARWDQTTDSDKWLDLYLNDPEGKPDANNEEEMSTRVQEMLSKVQHFMNDGSAGLDGVNYYEEDDSSSSSSSDEDDDTGEPLFGPDDPKIDEDDFLEFFLKEALKLSPEEIESYRADHNSKPKPQMNTVPEEKEEEVNNEEEDDGFDEMEAELKKAGILSDDAPPDQQVLQNLLESIKSGGGVTGPAATLLGQLGIPIPRPDDFKNTRHNDNESSSDEEDIYASYN</sequence>
<feature type="compositionally biased region" description="Acidic residues" evidence="1">
    <location>
        <begin position="424"/>
        <end position="442"/>
    </location>
</feature>
<feature type="compositionally biased region" description="Acidic residues" evidence="1">
    <location>
        <begin position="577"/>
        <end position="589"/>
    </location>
</feature>
<keyword evidence="3" id="KW-1185">Reference proteome</keyword>
<dbReference type="AlphaFoldDB" id="A0A642UZQ7"/>
<evidence type="ECO:0000313" key="3">
    <source>
        <dbReference type="Proteomes" id="UP000761534"/>
    </source>
</evidence>
<dbReference type="GO" id="GO:0005634">
    <property type="term" value="C:nucleus"/>
    <property type="evidence" value="ECO:0007669"/>
    <property type="project" value="TreeGrafter"/>
</dbReference>
<feature type="compositionally biased region" description="Acidic residues" evidence="1">
    <location>
        <begin position="495"/>
        <end position="510"/>
    </location>
</feature>
<feature type="compositionally biased region" description="Basic and acidic residues" evidence="1">
    <location>
        <begin position="563"/>
        <end position="575"/>
    </location>
</feature>
<dbReference type="InterPro" id="IPR010770">
    <property type="entry name" value="Ecd"/>
</dbReference>
<evidence type="ECO:0008006" key="4">
    <source>
        <dbReference type="Google" id="ProtNLM"/>
    </source>
</evidence>
<proteinExistence type="predicted"/>
<dbReference type="PANTHER" id="PTHR13060:SF0">
    <property type="entry name" value="PROTEIN ECDYSONELESS HOMOLOG"/>
    <property type="match status" value="1"/>
</dbReference>
<evidence type="ECO:0000256" key="1">
    <source>
        <dbReference type="SAM" id="MobiDB-lite"/>
    </source>
</evidence>
<dbReference type="Pfam" id="PF07093">
    <property type="entry name" value="SGT1"/>
    <property type="match status" value="1"/>
</dbReference>
<dbReference type="Proteomes" id="UP000761534">
    <property type="component" value="Unassembled WGS sequence"/>
</dbReference>
<reference evidence="2" key="1">
    <citation type="journal article" date="2019" name="G3 (Bethesda)">
        <title>Genome Assemblies of Two Rare Opportunistic Yeast Pathogens: Diutina rugosa (syn. Candida rugosa) and Trichomonascus ciferrii (syn. Candida ciferrii).</title>
        <authorList>
            <person name="Mixao V."/>
            <person name="Saus E."/>
            <person name="Hansen A.P."/>
            <person name="Lass-Florl C."/>
            <person name="Gabaldon T."/>
        </authorList>
    </citation>
    <scope>NUCLEOTIDE SEQUENCE</scope>
    <source>
        <strain evidence="2">CBS 4856</strain>
    </source>
</reference>
<feature type="region of interest" description="Disordered" evidence="1">
    <location>
        <begin position="474"/>
        <end position="510"/>
    </location>
</feature>
<dbReference type="EMBL" id="SWFS01000405">
    <property type="protein sequence ID" value="KAA8905958.1"/>
    <property type="molecule type" value="Genomic_DNA"/>
</dbReference>
<dbReference type="VEuPathDB" id="FungiDB:TRICI_005209"/>
<comment type="caution">
    <text evidence="2">The sequence shown here is derived from an EMBL/GenBank/DDBJ whole genome shotgun (WGS) entry which is preliminary data.</text>
</comment>
<dbReference type="PANTHER" id="PTHR13060">
    <property type="entry name" value="SGT1 PROTEIN HSGT1 SUPPRESSOR OF GCR2"/>
    <property type="match status" value="1"/>
</dbReference>
<gene>
    <name evidence="2" type="ORF">TRICI_005209</name>
</gene>
<feature type="region of interest" description="Disordered" evidence="1">
    <location>
        <begin position="416"/>
        <end position="454"/>
    </location>
</feature>
<dbReference type="OrthoDB" id="27237at2759"/>